<dbReference type="Proteomes" id="UP000779070">
    <property type="component" value="Unassembled WGS sequence"/>
</dbReference>
<name>A0ABS3A074_9VIBR</name>
<dbReference type="EMBL" id="JAFHLB010000009">
    <property type="protein sequence ID" value="MBN3577900.1"/>
    <property type="molecule type" value="Genomic_DNA"/>
</dbReference>
<dbReference type="InterPro" id="IPR025391">
    <property type="entry name" value="DUF4123"/>
</dbReference>
<sequence length="197" mass="22401">MSIAQLAPEWNINSVSPVSTVSDQRIYALIEPLLWPDFQSVLADNESEALFDRTRFASVTNGPQLVHLGQELKKVEALQRHLESAPAGCLMMTPDHVGLHALAESLRSRVTVTYHQAATVLRFCEPRKLVMFLGALSTEQRQQFFPRLNRIDWYDKQWLSAQWPAGDAQRPLTNWVVEENQVQTMTMIANQWQGVSV</sequence>
<dbReference type="Pfam" id="PF13503">
    <property type="entry name" value="DUF4123"/>
    <property type="match status" value="1"/>
</dbReference>
<proteinExistence type="predicted"/>
<evidence type="ECO:0000259" key="1">
    <source>
        <dbReference type="Pfam" id="PF13503"/>
    </source>
</evidence>
<evidence type="ECO:0000313" key="3">
    <source>
        <dbReference type="Proteomes" id="UP000779070"/>
    </source>
</evidence>
<accession>A0ABS3A074</accession>
<dbReference type="RefSeq" id="WP_206369609.1">
    <property type="nucleotide sequence ID" value="NZ_CAWPTM010000167.1"/>
</dbReference>
<feature type="domain" description="DUF4123" evidence="1">
    <location>
        <begin position="27"/>
        <end position="143"/>
    </location>
</feature>
<protein>
    <submittedName>
        <fullName evidence="2">DUF4123 domain-containing protein</fullName>
    </submittedName>
</protein>
<reference evidence="2 3" key="1">
    <citation type="submission" date="2021-02" db="EMBL/GenBank/DDBJ databases">
        <title>Draft Genome Sequences of 5 Vibrio neptunius Strains Isolated From of Bivalve Hatcheries.</title>
        <authorList>
            <person name="Galvis F."/>
            <person name="Barja J.L."/>
            <person name="Lemos M.L."/>
            <person name="Balado M."/>
        </authorList>
    </citation>
    <scope>NUCLEOTIDE SEQUENCE [LARGE SCALE GENOMIC DNA]</scope>
    <source>
        <strain evidence="2 3">PP-145.98</strain>
    </source>
</reference>
<keyword evidence="3" id="KW-1185">Reference proteome</keyword>
<evidence type="ECO:0000313" key="2">
    <source>
        <dbReference type="EMBL" id="MBN3577900.1"/>
    </source>
</evidence>
<gene>
    <name evidence="2" type="ORF">JYA62_09460</name>
</gene>
<organism evidence="2 3">
    <name type="scientific">Vibrio neptunius</name>
    <dbReference type="NCBI Taxonomy" id="170651"/>
    <lineage>
        <taxon>Bacteria</taxon>
        <taxon>Pseudomonadati</taxon>
        <taxon>Pseudomonadota</taxon>
        <taxon>Gammaproteobacteria</taxon>
        <taxon>Vibrionales</taxon>
        <taxon>Vibrionaceae</taxon>
        <taxon>Vibrio</taxon>
    </lineage>
</organism>
<comment type="caution">
    <text evidence="2">The sequence shown here is derived from an EMBL/GenBank/DDBJ whole genome shotgun (WGS) entry which is preliminary data.</text>
</comment>